<evidence type="ECO:0000313" key="1">
    <source>
        <dbReference type="EMBL" id="SFP45150.1"/>
    </source>
</evidence>
<sequence length="78" mass="9279">MKDLYDIPSRKDTRRTPFRPRCKLCRTNKYIIPICYNLEITEELLAKEKKGELKIGGYSRSIDAPNWFCTKCETSFQR</sequence>
<reference evidence="1 2" key="1">
    <citation type="submission" date="2016-10" db="EMBL/GenBank/DDBJ databases">
        <authorList>
            <person name="de Groot N.N."/>
        </authorList>
    </citation>
    <scope>NUCLEOTIDE SEQUENCE [LARGE SCALE GENOMIC DNA]</scope>
    <source>
        <strain evidence="1 2">EP1-55-1</strain>
    </source>
</reference>
<evidence type="ECO:0000313" key="2">
    <source>
        <dbReference type="Proteomes" id="UP000199227"/>
    </source>
</evidence>
<dbReference type="EMBL" id="FOXB01000020">
    <property type="protein sequence ID" value="SFP45150.1"/>
    <property type="molecule type" value="Genomic_DNA"/>
</dbReference>
<name>A0A1I5QGM7_9BACT</name>
<accession>A0A1I5QGM7</accession>
<gene>
    <name evidence="1" type="ORF">SAMN05216234_1206</name>
</gene>
<protein>
    <submittedName>
        <fullName evidence="1">Uncharacterized protein</fullName>
    </submittedName>
</protein>
<dbReference type="RefSeq" id="WP_143089714.1">
    <property type="nucleotide sequence ID" value="NZ_FOXB01000020.1"/>
</dbReference>
<dbReference type="AlphaFoldDB" id="A0A1I5QGM7"/>
<dbReference type="Proteomes" id="UP000199227">
    <property type="component" value="Unassembled WGS sequence"/>
</dbReference>
<proteinExistence type="predicted"/>
<organism evidence="1 2">
    <name type="scientific">Hydrogenimonas thermophila</name>
    <dbReference type="NCBI Taxonomy" id="223786"/>
    <lineage>
        <taxon>Bacteria</taxon>
        <taxon>Pseudomonadati</taxon>
        <taxon>Campylobacterota</taxon>
        <taxon>Epsilonproteobacteria</taxon>
        <taxon>Campylobacterales</taxon>
        <taxon>Hydrogenimonadaceae</taxon>
        <taxon>Hydrogenimonas</taxon>
    </lineage>
</organism>
<dbReference type="OrthoDB" id="5373176at2"/>
<keyword evidence="2" id="KW-1185">Reference proteome</keyword>